<protein>
    <submittedName>
        <fullName evidence="3">Homeobox domain-containing protein-like protein</fullName>
    </submittedName>
</protein>
<keyword evidence="3" id="KW-0371">Homeobox</keyword>
<dbReference type="GO" id="GO:0000978">
    <property type="term" value="F:RNA polymerase II cis-regulatory region sequence-specific DNA binding"/>
    <property type="evidence" value="ECO:0007669"/>
    <property type="project" value="TreeGrafter"/>
</dbReference>
<evidence type="ECO:0000256" key="2">
    <source>
        <dbReference type="ARBA" id="ARBA00022473"/>
    </source>
</evidence>
<evidence type="ECO:0000313" key="4">
    <source>
        <dbReference type="Proteomes" id="UP000285301"/>
    </source>
</evidence>
<comment type="caution">
    <text evidence="3">The sequence shown here is derived from an EMBL/GenBank/DDBJ whole genome shotgun (WGS) entry which is preliminary data.</text>
</comment>
<evidence type="ECO:0000313" key="3">
    <source>
        <dbReference type="EMBL" id="RWS07005.1"/>
    </source>
</evidence>
<dbReference type="STRING" id="1965070.A0A3S3NQ16"/>
<accession>A0A3S3NQ16</accession>
<evidence type="ECO:0000256" key="1">
    <source>
        <dbReference type="ARBA" id="ARBA00004123"/>
    </source>
</evidence>
<feature type="non-terminal residue" evidence="3">
    <location>
        <position position="1"/>
    </location>
</feature>
<dbReference type="GO" id="GO:0000981">
    <property type="term" value="F:DNA-binding transcription factor activity, RNA polymerase II-specific"/>
    <property type="evidence" value="ECO:0007669"/>
    <property type="project" value="TreeGrafter"/>
</dbReference>
<dbReference type="AlphaFoldDB" id="A0A3S3NQ16"/>
<name>A0A3S3NQ16_9ACAR</name>
<dbReference type="GO" id="GO:0005634">
    <property type="term" value="C:nucleus"/>
    <property type="evidence" value="ECO:0007669"/>
    <property type="project" value="UniProtKB-SubCell"/>
</dbReference>
<gene>
    <name evidence="3" type="ORF">B4U79_06281</name>
</gene>
<dbReference type="GO" id="GO:0048513">
    <property type="term" value="P:animal organ development"/>
    <property type="evidence" value="ECO:0007669"/>
    <property type="project" value="TreeGrafter"/>
</dbReference>
<dbReference type="PANTHER" id="PTHR45921:SF6">
    <property type="entry name" value="C15"/>
    <property type="match status" value="1"/>
</dbReference>
<dbReference type="OrthoDB" id="6159439at2759"/>
<sequence>ISIRRQTAEEREAERQAANRLLISLQAEASSKSLYPAQTPSSFISNVPLNALQNLQPWTSNAVHHGLSPQLGMLSSAPVALSEYLSSPSVISPIC</sequence>
<comment type="subcellular location">
    <subcellularLocation>
        <location evidence="1">Nucleus</location>
    </subcellularLocation>
</comment>
<reference evidence="3 4" key="1">
    <citation type="journal article" date="2018" name="Gigascience">
        <title>Genomes of trombidid mites reveal novel predicted allergens and laterally-transferred genes associated with secondary metabolism.</title>
        <authorList>
            <person name="Dong X."/>
            <person name="Chaisiri K."/>
            <person name="Xia D."/>
            <person name="Armstrong S.D."/>
            <person name="Fang Y."/>
            <person name="Donnelly M.J."/>
            <person name="Kadowaki T."/>
            <person name="McGarry J.W."/>
            <person name="Darby A.C."/>
            <person name="Makepeace B.L."/>
        </authorList>
    </citation>
    <scope>NUCLEOTIDE SEQUENCE [LARGE SCALE GENOMIC DNA]</scope>
    <source>
        <strain evidence="3">UoL-WK</strain>
    </source>
</reference>
<dbReference type="Proteomes" id="UP000285301">
    <property type="component" value="Unassembled WGS sequence"/>
</dbReference>
<keyword evidence="2" id="KW-0217">Developmental protein</keyword>
<dbReference type="EMBL" id="NCKU01003740">
    <property type="protein sequence ID" value="RWS07005.1"/>
    <property type="molecule type" value="Genomic_DNA"/>
</dbReference>
<keyword evidence="3" id="KW-0238">DNA-binding</keyword>
<dbReference type="InterPro" id="IPR042247">
    <property type="entry name" value="TLX1/2/3"/>
</dbReference>
<dbReference type="PANTHER" id="PTHR45921">
    <property type="entry name" value="IP01054P"/>
    <property type="match status" value="1"/>
</dbReference>
<keyword evidence="4" id="KW-1185">Reference proteome</keyword>
<proteinExistence type="predicted"/>
<organism evidence="3 4">
    <name type="scientific">Dinothrombium tinctorium</name>
    <dbReference type="NCBI Taxonomy" id="1965070"/>
    <lineage>
        <taxon>Eukaryota</taxon>
        <taxon>Metazoa</taxon>
        <taxon>Ecdysozoa</taxon>
        <taxon>Arthropoda</taxon>
        <taxon>Chelicerata</taxon>
        <taxon>Arachnida</taxon>
        <taxon>Acari</taxon>
        <taxon>Acariformes</taxon>
        <taxon>Trombidiformes</taxon>
        <taxon>Prostigmata</taxon>
        <taxon>Anystina</taxon>
        <taxon>Parasitengona</taxon>
        <taxon>Trombidioidea</taxon>
        <taxon>Trombidiidae</taxon>
        <taxon>Dinothrombium</taxon>
    </lineage>
</organism>